<dbReference type="EMBL" id="VOHE01000004">
    <property type="protein sequence ID" value="TWT18970.1"/>
    <property type="molecule type" value="Genomic_DNA"/>
</dbReference>
<dbReference type="InterPro" id="IPR001173">
    <property type="entry name" value="Glyco_trans_2-like"/>
</dbReference>
<dbReference type="OrthoDB" id="9802649at2"/>
<comment type="caution">
    <text evidence="2">The sequence shown here is derived from an EMBL/GenBank/DDBJ whole genome shotgun (WGS) entry which is preliminary data.</text>
</comment>
<protein>
    <submittedName>
        <fullName evidence="2">Glycosyltransferase family 2 protein</fullName>
    </submittedName>
</protein>
<dbReference type="PANTHER" id="PTHR22916:SF3">
    <property type="entry name" value="UDP-GLCNAC:BETAGAL BETA-1,3-N-ACETYLGLUCOSAMINYLTRANSFERASE-LIKE PROTEIN 1"/>
    <property type="match status" value="1"/>
</dbReference>
<dbReference type="Proteomes" id="UP000315949">
    <property type="component" value="Unassembled WGS sequence"/>
</dbReference>
<evidence type="ECO:0000259" key="1">
    <source>
        <dbReference type="Pfam" id="PF00535"/>
    </source>
</evidence>
<dbReference type="Gene3D" id="3.90.550.10">
    <property type="entry name" value="Spore Coat Polysaccharide Biosynthesis Protein SpsA, Chain A"/>
    <property type="match status" value="1"/>
</dbReference>
<dbReference type="InterPro" id="IPR029044">
    <property type="entry name" value="Nucleotide-diphossugar_trans"/>
</dbReference>
<dbReference type="GO" id="GO:0016758">
    <property type="term" value="F:hexosyltransferase activity"/>
    <property type="evidence" value="ECO:0007669"/>
    <property type="project" value="UniProtKB-ARBA"/>
</dbReference>
<reference evidence="2 3" key="1">
    <citation type="submission" date="2019-07" db="EMBL/GenBank/DDBJ databases">
        <title>Luteimonas sp. YD-1 nov., isolated from acidic soil.</title>
        <authorList>
            <person name="Zhou J."/>
        </authorList>
    </citation>
    <scope>NUCLEOTIDE SEQUENCE [LARGE SCALE GENOMIC DNA]</scope>
    <source>
        <strain evidence="2 3">YD-1</strain>
    </source>
</reference>
<dbReference type="Pfam" id="PF00535">
    <property type="entry name" value="Glycos_transf_2"/>
    <property type="match status" value="1"/>
</dbReference>
<proteinExistence type="predicted"/>
<accession>A0A5C5U0J6</accession>
<evidence type="ECO:0000313" key="3">
    <source>
        <dbReference type="Proteomes" id="UP000315949"/>
    </source>
</evidence>
<feature type="domain" description="Glycosyltransferase 2-like" evidence="1">
    <location>
        <begin position="11"/>
        <end position="152"/>
    </location>
</feature>
<dbReference type="CDD" id="cd00761">
    <property type="entry name" value="Glyco_tranf_GTA_type"/>
    <property type="match status" value="1"/>
</dbReference>
<sequence>MPQPADAPWLSVLVPVYNVERYVRACLDSVLGQADAGVELLVLDDASPDAAMAVVADLQRAHPGRIRTLAHARNRGLSAARNSLAEAARGRYLWFLDSDDVLLPGAIAGLREVVEREAPDLVLCDFRLLREHGTPYGPLRGRARRPGFGGRAGDGGSDHDALLTGLLEGRQLHAWSKIAVREAWQAARFPEGRYFEDMAVVAPLCARVARWRHVPRPWVGYRQRGDSIMARMTPDKSRDLLASLRELHAGVLASPGGVSADTRRALEYFCMRTFAALARKVPRDDDALARECVAEIARVFPGGLRAVLAEYRARGWWLRAWRAGRTLGRRGWLR</sequence>
<dbReference type="RefSeq" id="WP_146312789.1">
    <property type="nucleotide sequence ID" value="NZ_VOHE01000004.1"/>
</dbReference>
<keyword evidence="2" id="KW-0808">Transferase</keyword>
<dbReference type="PANTHER" id="PTHR22916">
    <property type="entry name" value="GLYCOSYLTRANSFERASE"/>
    <property type="match status" value="1"/>
</dbReference>
<evidence type="ECO:0000313" key="2">
    <source>
        <dbReference type="EMBL" id="TWT18970.1"/>
    </source>
</evidence>
<organism evidence="2 3">
    <name type="scientific">Luteimonas wenzhouensis</name>
    <dbReference type="NCBI Taxonomy" id="2599615"/>
    <lineage>
        <taxon>Bacteria</taxon>
        <taxon>Pseudomonadati</taxon>
        <taxon>Pseudomonadota</taxon>
        <taxon>Gammaproteobacteria</taxon>
        <taxon>Lysobacterales</taxon>
        <taxon>Lysobacteraceae</taxon>
        <taxon>Luteimonas</taxon>
    </lineage>
</organism>
<dbReference type="AlphaFoldDB" id="A0A5C5U0J6"/>
<keyword evidence="3" id="KW-1185">Reference proteome</keyword>
<name>A0A5C5U0J6_9GAMM</name>
<gene>
    <name evidence="2" type="ORF">FQY79_10105</name>
</gene>
<dbReference type="SUPFAM" id="SSF53448">
    <property type="entry name" value="Nucleotide-diphospho-sugar transferases"/>
    <property type="match status" value="1"/>
</dbReference>